<organism evidence="9 10">
    <name type="scientific">Adhaeribacter terrigena</name>
    <dbReference type="NCBI Taxonomy" id="2793070"/>
    <lineage>
        <taxon>Bacteria</taxon>
        <taxon>Pseudomonadati</taxon>
        <taxon>Bacteroidota</taxon>
        <taxon>Cytophagia</taxon>
        <taxon>Cytophagales</taxon>
        <taxon>Hymenobacteraceae</taxon>
        <taxon>Adhaeribacter</taxon>
    </lineage>
</organism>
<feature type="transmembrane region" description="Helical" evidence="7">
    <location>
        <begin position="290"/>
        <end position="309"/>
    </location>
</feature>
<sequence>MAFSLSHHKTRQIPLGDLTREQFLVLAIEAAQQADWSIGHTTANGFTAFTGFSLSSFSEEISIEIQDETALIKSECLDTQLYDWGKNKRNLKEFQGNFMEVQSYLTPETIASRYYYLQQENGFAETLGTQNEKKATPTFFSLFIPKGGYFITPILLNLNLLVFITMAVSGVNVLNPDGYSLLTWGANFQPKTLDGEIWRLLTACFLHIGIYHLLMNMYALIYIGSLLEPIIGRYRFLMAYLATGVLASLASVWWHPATIAAGASGAIFGMYGIFLALLTSNYIEESARKAFFMSIGIFVALNLLNGLNSGGIDNAAHFGGLISGIVLAFTFLPALKKQPGPKTFKVIDWLSAGIALLIVMGAYSVLPNNVKLFDKKFNQFQVNEARAIELYNFDPDFFKTAESNKIIQNGLKTWNENLKITEEITLLDLTEPYDRKNKMMQAYCQRRIQTYELMQKIAKAENPELYRNLFLRFNANLRWFMRELE</sequence>
<feature type="transmembrane region" description="Helical" evidence="7">
    <location>
        <begin position="315"/>
        <end position="335"/>
    </location>
</feature>
<feature type="transmembrane region" description="Helical" evidence="7">
    <location>
        <begin position="347"/>
        <end position="366"/>
    </location>
</feature>
<dbReference type="RefSeq" id="WP_200507423.1">
    <property type="nucleotide sequence ID" value="NZ_JAEHFX010000010.1"/>
</dbReference>
<dbReference type="PANTHER" id="PTHR43731">
    <property type="entry name" value="RHOMBOID PROTEASE"/>
    <property type="match status" value="1"/>
</dbReference>
<dbReference type="InterPro" id="IPR022764">
    <property type="entry name" value="Peptidase_S54_rhomboid_dom"/>
</dbReference>
<dbReference type="SUPFAM" id="SSF144091">
    <property type="entry name" value="Rhomboid-like"/>
    <property type="match status" value="1"/>
</dbReference>
<evidence type="ECO:0000256" key="7">
    <source>
        <dbReference type="SAM" id="Phobius"/>
    </source>
</evidence>
<comment type="caution">
    <text evidence="9">The sequence shown here is derived from an EMBL/GenBank/DDBJ whole genome shotgun (WGS) entry which is preliminary data.</text>
</comment>
<feature type="transmembrane region" description="Helical" evidence="7">
    <location>
        <begin position="154"/>
        <end position="174"/>
    </location>
</feature>
<dbReference type="Proteomes" id="UP000644147">
    <property type="component" value="Unassembled WGS sequence"/>
</dbReference>
<evidence type="ECO:0000256" key="4">
    <source>
        <dbReference type="ARBA" id="ARBA00022801"/>
    </source>
</evidence>
<dbReference type="PANTHER" id="PTHR43731:SF14">
    <property type="entry name" value="PRESENILIN-ASSOCIATED RHOMBOID-LIKE PROTEIN, MITOCHONDRIAL"/>
    <property type="match status" value="1"/>
</dbReference>
<dbReference type="InterPro" id="IPR050925">
    <property type="entry name" value="Rhomboid_protease_S54"/>
</dbReference>
<name>A0ABS1C5E4_9BACT</name>
<proteinExistence type="inferred from homology"/>
<reference evidence="9 10" key="1">
    <citation type="submission" date="2020-12" db="EMBL/GenBank/DDBJ databases">
        <title>Bacterial novel species Adhaeribacter sp. BT258 isolated from soil.</title>
        <authorList>
            <person name="Jung H.-Y."/>
        </authorList>
    </citation>
    <scope>NUCLEOTIDE SEQUENCE [LARGE SCALE GENOMIC DNA]</scope>
    <source>
        <strain evidence="9 10">BT258</strain>
    </source>
</reference>
<dbReference type="EMBL" id="JAEHFX010000010">
    <property type="protein sequence ID" value="MBK0404582.1"/>
    <property type="molecule type" value="Genomic_DNA"/>
</dbReference>
<keyword evidence="10" id="KW-1185">Reference proteome</keyword>
<accession>A0ABS1C5E4</accession>
<dbReference type="InterPro" id="IPR035952">
    <property type="entry name" value="Rhomboid-like_sf"/>
</dbReference>
<dbReference type="GO" id="GO:0006508">
    <property type="term" value="P:proteolysis"/>
    <property type="evidence" value="ECO:0007669"/>
    <property type="project" value="UniProtKB-KW"/>
</dbReference>
<comment type="similarity">
    <text evidence="2">Belongs to the peptidase S54 family.</text>
</comment>
<dbReference type="Pfam" id="PF01694">
    <property type="entry name" value="Rhomboid"/>
    <property type="match status" value="1"/>
</dbReference>
<keyword evidence="9" id="KW-0645">Protease</keyword>
<dbReference type="GO" id="GO:0008233">
    <property type="term" value="F:peptidase activity"/>
    <property type="evidence" value="ECO:0007669"/>
    <property type="project" value="UniProtKB-KW"/>
</dbReference>
<evidence type="ECO:0000256" key="5">
    <source>
        <dbReference type="ARBA" id="ARBA00022989"/>
    </source>
</evidence>
<feature type="transmembrane region" description="Helical" evidence="7">
    <location>
        <begin position="197"/>
        <end position="222"/>
    </location>
</feature>
<keyword evidence="5 7" id="KW-1133">Transmembrane helix</keyword>
<comment type="subcellular location">
    <subcellularLocation>
        <location evidence="1">Membrane</location>
        <topology evidence="1">Multi-pass membrane protein</topology>
    </subcellularLocation>
</comment>
<feature type="transmembrane region" description="Helical" evidence="7">
    <location>
        <begin position="234"/>
        <end position="253"/>
    </location>
</feature>
<feature type="domain" description="Peptidase S54 rhomboid" evidence="8">
    <location>
        <begin position="195"/>
        <end position="332"/>
    </location>
</feature>
<evidence type="ECO:0000256" key="1">
    <source>
        <dbReference type="ARBA" id="ARBA00004141"/>
    </source>
</evidence>
<evidence type="ECO:0000313" key="10">
    <source>
        <dbReference type="Proteomes" id="UP000644147"/>
    </source>
</evidence>
<keyword evidence="4" id="KW-0378">Hydrolase</keyword>
<gene>
    <name evidence="9" type="ORF">I5M27_16420</name>
</gene>
<keyword evidence="3 7" id="KW-0812">Transmembrane</keyword>
<dbReference type="Gene3D" id="1.20.1540.10">
    <property type="entry name" value="Rhomboid-like"/>
    <property type="match status" value="1"/>
</dbReference>
<evidence type="ECO:0000256" key="6">
    <source>
        <dbReference type="ARBA" id="ARBA00023136"/>
    </source>
</evidence>
<feature type="transmembrane region" description="Helical" evidence="7">
    <location>
        <begin position="259"/>
        <end position="278"/>
    </location>
</feature>
<keyword evidence="6 7" id="KW-0472">Membrane</keyword>
<protein>
    <submittedName>
        <fullName evidence="9">Rhomboid family intramembrane serine protease</fullName>
    </submittedName>
</protein>
<evidence type="ECO:0000256" key="2">
    <source>
        <dbReference type="ARBA" id="ARBA00009045"/>
    </source>
</evidence>
<evidence type="ECO:0000256" key="3">
    <source>
        <dbReference type="ARBA" id="ARBA00022692"/>
    </source>
</evidence>
<evidence type="ECO:0000259" key="8">
    <source>
        <dbReference type="Pfam" id="PF01694"/>
    </source>
</evidence>
<evidence type="ECO:0000313" key="9">
    <source>
        <dbReference type="EMBL" id="MBK0404582.1"/>
    </source>
</evidence>